<accession>A0A366LXI5</accession>
<sequence length="469" mass="50618">MRLRAERKRRRWGRTRLAQEMLKIADPYTLPKLKSVVGSIRGHETGRHHPSADVYRPLYARIYGRTDAHLFGSEHTLSELTVGPTGTPDADASEQLAQAMAVAEVERLCPDNADKTVPIATNAGSSLKEPVIGGAQMKRRAATQILAALTAGVAIPLDALETLLSALGHELGMADDYTLDDWDRTVHEYACALPLTSPAALIGVLAMDIASFRGVIDRRPEFDLPRAHRVGARLAALMAMALTETGDFATASRWWRIARRAAESSRDEELATWVLGRHALVAQTIGMKSVALALADDAERLAGGRPYAGVAEACAARAKIFGFQDPLAARRALDDLDGLFGRLPESVTGERVAVWGYPEERLLSCRTGVLTALGDAGVADDLADEMARSERIAPRAHTRAELKLAWYLAKSGDREGVGLAVRAMAALPADQHTTAIRRMGARVHGSLTSEARLLPEAQDLRALVAKSSP</sequence>
<proteinExistence type="predicted"/>
<keyword evidence="2" id="KW-1185">Reference proteome</keyword>
<evidence type="ECO:0000313" key="1">
    <source>
        <dbReference type="EMBL" id="RBQ18678.1"/>
    </source>
</evidence>
<dbReference type="Proteomes" id="UP000253303">
    <property type="component" value="Unassembled WGS sequence"/>
</dbReference>
<comment type="caution">
    <text evidence="1">The sequence shown here is derived from an EMBL/GenBank/DDBJ whole genome shotgun (WGS) entry which is preliminary data.</text>
</comment>
<dbReference type="AlphaFoldDB" id="A0A366LXI5"/>
<reference evidence="1 2" key="1">
    <citation type="submission" date="2018-06" db="EMBL/GenBank/DDBJ databases">
        <title>Sphaerisporangium craniellae sp. nov., isolated from a marine sponge in the South China Sea.</title>
        <authorList>
            <person name="Li L."/>
        </authorList>
    </citation>
    <scope>NUCLEOTIDE SEQUENCE [LARGE SCALE GENOMIC DNA]</scope>
    <source>
        <strain evidence="1 2">LHW63015</strain>
    </source>
</reference>
<evidence type="ECO:0000313" key="2">
    <source>
        <dbReference type="Proteomes" id="UP000253303"/>
    </source>
</evidence>
<name>A0A366LXI5_9ACTN</name>
<organism evidence="1 2">
    <name type="scientific">Spongiactinospora rosea</name>
    <dbReference type="NCBI Taxonomy" id="2248750"/>
    <lineage>
        <taxon>Bacteria</taxon>
        <taxon>Bacillati</taxon>
        <taxon>Actinomycetota</taxon>
        <taxon>Actinomycetes</taxon>
        <taxon>Streptosporangiales</taxon>
        <taxon>Streptosporangiaceae</taxon>
        <taxon>Spongiactinospora</taxon>
    </lineage>
</organism>
<protein>
    <recommendedName>
        <fullName evidence="3">XRE family transcriptional regulator</fullName>
    </recommendedName>
</protein>
<dbReference type="EMBL" id="QMEY01000007">
    <property type="protein sequence ID" value="RBQ18678.1"/>
    <property type="molecule type" value="Genomic_DNA"/>
</dbReference>
<gene>
    <name evidence="1" type="ORF">DP939_19555</name>
</gene>
<evidence type="ECO:0008006" key="3">
    <source>
        <dbReference type="Google" id="ProtNLM"/>
    </source>
</evidence>